<name>A0AA43BAB8_SPHYA</name>
<evidence type="ECO:0000313" key="3">
    <source>
        <dbReference type="Proteomes" id="UP001162318"/>
    </source>
</evidence>
<sequence>MTDDHIDYGVFSWEAVEELTAKVLARLAREIPGQVDSLKITLSGKFARIEGQVHSEHARTVAIRMVAAFLTKHEIKAEIEVAGTLEPATNDWYLVDPWDNSGDDGKKGSSGNVPPNASPVIRYPEVSTSDKLIAGHEVTITIDLKVHCPDVATSPLNLGIFEQGWNKIEVMAQVSSSAFEAVGGEGRITIFEDGTSKAALITIRLRSDLPIETEVVVEVGFSHQGRFCGSHSFSVGKLTGPAQSGRMLSPITVLPAEIAEAPTLTVRIIGQDRNLTWLWHFAPGVSGPAGTTFASHELGTSPAQYAAELIRDCPQTLPTDLKSRMGSIGDEIWEATPREFRDAYEHLRSKLGEGFPIQFVLDQFHIPWELMRPATGNHLFLSHPVGRWSLRRGDVPHRIPSGEKYSFVPEYDANGTLPAAREEQKWLVANLGARKATAEKAEFVKLLSGDNMPKTSLIHFAGHGAAASESNNASLEMEDVPVQIRDVNHRDTKLGDRDRTMVILNACEAATVKEALSWADGWAPMFADRGFGAVVAPLWRVQDKAACDLVIAGLEGFYSRGETIGEAFSSARLAGASVSSAAFAFLVYGDVMARVE</sequence>
<reference evidence="2" key="1">
    <citation type="submission" date="2022-09" db="EMBL/GenBank/DDBJ databases">
        <title>Intensive care unit water sources are persistently colonized with multi-drug resistant bacteria and are the site of extensive horizontal gene transfer of antibiotic resistance genes.</title>
        <authorList>
            <person name="Diorio-Toth L."/>
        </authorList>
    </citation>
    <scope>NUCLEOTIDE SEQUENCE</scope>
    <source>
        <strain evidence="2">GD03659</strain>
    </source>
</reference>
<organism evidence="2 3">
    <name type="scientific">Sphingobium yanoikuyae</name>
    <name type="common">Sphingomonas yanoikuyae</name>
    <dbReference type="NCBI Taxonomy" id="13690"/>
    <lineage>
        <taxon>Bacteria</taxon>
        <taxon>Pseudomonadati</taxon>
        <taxon>Pseudomonadota</taxon>
        <taxon>Alphaproteobacteria</taxon>
        <taxon>Sphingomonadales</taxon>
        <taxon>Sphingomonadaceae</taxon>
        <taxon>Sphingobium</taxon>
    </lineage>
</organism>
<gene>
    <name evidence="2" type="ORF">N5J77_12765</name>
</gene>
<dbReference type="EMBL" id="JAOCKX010000015">
    <property type="protein sequence ID" value="MDH2131998.1"/>
    <property type="molecule type" value="Genomic_DNA"/>
</dbReference>
<dbReference type="Proteomes" id="UP001162318">
    <property type="component" value="Unassembled WGS sequence"/>
</dbReference>
<accession>A0AA43BAB8</accession>
<evidence type="ECO:0000313" key="2">
    <source>
        <dbReference type="EMBL" id="MDH2131998.1"/>
    </source>
</evidence>
<dbReference type="RefSeq" id="WP_279729924.1">
    <property type="nucleotide sequence ID" value="NZ_JAOCKX010000015.1"/>
</dbReference>
<comment type="caution">
    <text evidence="2">The sequence shown here is derived from an EMBL/GenBank/DDBJ whole genome shotgun (WGS) entry which is preliminary data.</text>
</comment>
<dbReference type="AlphaFoldDB" id="A0AA43BAB8"/>
<dbReference type="InterPro" id="IPR024983">
    <property type="entry name" value="CHAT_dom"/>
</dbReference>
<feature type="domain" description="CHAT" evidence="1">
    <location>
        <begin position="366"/>
        <end position="574"/>
    </location>
</feature>
<dbReference type="Pfam" id="PF12770">
    <property type="entry name" value="CHAT"/>
    <property type="match status" value="1"/>
</dbReference>
<proteinExistence type="predicted"/>
<evidence type="ECO:0000259" key="1">
    <source>
        <dbReference type="Pfam" id="PF12770"/>
    </source>
</evidence>
<protein>
    <submittedName>
        <fullName evidence="2">CHAT domain-containing protein</fullName>
    </submittedName>
</protein>